<dbReference type="InterPro" id="IPR031420">
    <property type="entry name" value="UPF0669"/>
</dbReference>
<proteinExistence type="inferred from homology"/>
<keyword evidence="8" id="KW-1185">Reference proteome</keyword>
<dbReference type="PANTHER" id="PTHR31703:SF2">
    <property type="entry name" value="UPF0669 PROTEIN C6ORF120"/>
    <property type="match status" value="1"/>
</dbReference>
<evidence type="ECO:0000313" key="8">
    <source>
        <dbReference type="Proteomes" id="UP000245119"/>
    </source>
</evidence>
<comment type="caution">
    <text evidence="7">The sequence shown here is derived from an EMBL/GenBank/DDBJ whole genome shotgun (WGS) entry which is preliminary data.</text>
</comment>
<accession>A0A2T7NZA5</accession>
<name>A0A2T7NZA5_POMCA</name>
<keyword evidence="4" id="KW-0732">Signal</keyword>
<comment type="similarity">
    <text evidence="2">Belongs to the UPF0669 family.</text>
</comment>
<evidence type="ECO:0000256" key="2">
    <source>
        <dbReference type="ARBA" id="ARBA00008960"/>
    </source>
</evidence>
<dbReference type="EMBL" id="PZQS01000008">
    <property type="protein sequence ID" value="PVD26505.1"/>
    <property type="molecule type" value="Genomic_DNA"/>
</dbReference>
<gene>
    <name evidence="7" type="ORF">C0Q70_14182</name>
</gene>
<evidence type="ECO:0000256" key="5">
    <source>
        <dbReference type="ARBA" id="ARBA00023180"/>
    </source>
</evidence>
<dbReference type="Proteomes" id="UP000245119">
    <property type="component" value="Linkage Group LG8"/>
</dbReference>
<keyword evidence="3" id="KW-0964">Secreted</keyword>
<reference evidence="7 8" key="1">
    <citation type="submission" date="2018-04" db="EMBL/GenBank/DDBJ databases">
        <title>The genome of golden apple snail Pomacea canaliculata provides insight into stress tolerance and invasive adaptation.</title>
        <authorList>
            <person name="Liu C."/>
            <person name="Liu B."/>
            <person name="Ren Y."/>
            <person name="Zhang Y."/>
            <person name="Wang H."/>
            <person name="Li S."/>
            <person name="Jiang F."/>
            <person name="Yin L."/>
            <person name="Zhang G."/>
            <person name="Qian W."/>
            <person name="Fan W."/>
        </authorList>
    </citation>
    <scope>NUCLEOTIDE SEQUENCE [LARGE SCALE GENOMIC DNA]</scope>
    <source>
        <strain evidence="7">SZHN2017</strain>
        <tissue evidence="7">Muscle</tissue>
    </source>
</reference>
<evidence type="ECO:0000256" key="1">
    <source>
        <dbReference type="ARBA" id="ARBA00004613"/>
    </source>
</evidence>
<dbReference type="Pfam" id="PF17065">
    <property type="entry name" value="UPF0669"/>
    <property type="match status" value="1"/>
</dbReference>
<evidence type="ECO:0000256" key="3">
    <source>
        <dbReference type="ARBA" id="ARBA00022525"/>
    </source>
</evidence>
<keyword evidence="5" id="KW-0325">Glycoprotein</keyword>
<protein>
    <submittedName>
        <fullName evidence="7">Uncharacterized protein</fullName>
    </submittedName>
</protein>
<dbReference type="STRING" id="400727.A0A2T7NZA5"/>
<evidence type="ECO:0000256" key="4">
    <source>
        <dbReference type="ARBA" id="ARBA00022729"/>
    </source>
</evidence>
<feature type="compositionally biased region" description="Basic and acidic residues" evidence="6">
    <location>
        <begin position="85"/>
        <end position="103"/>
    </location>
</feature>
<evidence type="ECO:0000313" key="7">
    <source>
        <dbReference type="EMBL" id="PVD26505.1"/>
    </source>
</evidence>
<dbReference type="OrthoDB" id="10046613at2759"/>
<dbReference type="AlphaFoldDB" id="A0A2T7NZA5"/>
<evidence type="ECO:0000256" key="6">
    <source>
        <dbReference type="SAM" id="MobiDB-lite"/>
    </source>
</evidence>
<dbReference type="GO" id="GO:0005576">
    <property type="term" value="C:extracellular region"/>
    <property type="evidence" value="ECO:0007669"/>
    <property type="project" value="UniProtKB-SubCell"/>
</dbReference>
<organism evidence="7 8">
    <name type="scientific">Pomacea canaliculata</name>
    <name type="common">Golden apple snail</name>
    <dbReference type="NCBI Taxonomy" id="400727"/>
    <lineage>
        <taxon>Eukaryota</taxon>
        <taxon>Metazoa</taxon>
        <taxon>Spiralia</taxon>
        <taxon>Lophotrochozoa</taxon>
        <taxon>Mollusca</taxon>
        <taxon>Gastropoda</taxon>
        <taxon>Caenogastropoda</taxon>
        <taxon>Architaenioglossa</taxon>
        <taxon>Ampullarioidea</taxon>
        <taxon>Ampullariidae</taxon>
        <taxon>Pomacea</taxon>
    </lineage>
</organism>
<feature type="region of interest" description="Disordered" evidence="6">
    <location>
        <begin position="80"/>
        <end position="103"/>
    </location>
</feature>
<dbReference type="PANTHER" id="PTHR31703">
    <property type="entry name" value="UPF0669 PROTEIN C6ORF120"/>
    <property type="match status" value="1"/>
</dbReference>
<sequence>MSSTTLHPTFFDYDLKSETCGLDIVDVPSTMSRPIGIGIFAHPNYLQSVFKLDILFVAEHEPDDYSEVMKPYFNYDSYVEDSDSEEKRDRDASGLDGKLPPKIDGEEESVWWTIFVGVMKFILEVIV</sequence>
<comment type="subcellular location">
    <subcellularLocation>
        <location evidence="1">Secreted</location>
    </subcellularLocation>
</comment>